<dbReference type="WBParaSite" id="TCNE_0000943101-mRNA-1">
    <property type="protein sequence ID" value="TCNE_0000943101-mRNA-1"/>
    <property type="gene ID" value="TCNE_0000943101"/>
</dbReference>
<sequence>MVDLHYSFSVCALLFGVVVAGPRPRITDAVRCNSELDCAPDERCDEICSWSHPVGDFTGCAVVCVKRSTIGIPRVFEATIIKRLQSDENDFAHVSILEADTQNDAKGDNTKLIGRAVTTKPIRYDGVSELFDNASSPSTLPSTDDEVAELVNSSAPGIPMADSFIPLADIEEQEGAVFVDDSIKVLNETAEVNTTSTNPSNDTSEVPTNNEVESSTFFSLPEGQIETSTVNETVEEITVAEFVPQSIKSSETSTTVLCLSTSVCRLKRRSWMILDLFYDEFHLLENATEVQQLDASFIQRSAGLFQNISWEDEAEETTSNVISDGESHSSSSIPLLENATGTVQSTDNGDEGPAMIEASNYTNEMVDFGVVDIFHPFPGSPVIELTDANDRKETIDRPQMRSAANETETSSTPNPMMTESVFAKRSLLMNAKKHKACNEEEKCVDSTQFCDLGRCQCKPGYVQDMERSGACKADLGSPTASNLFDSKRSINEGVSVQSLIDNDLNANVDLNDQNSTLKPAVPKLTASWVEDVKQAATKNSTEESVVIPDAIVAAASANERRIRRLAETVDSGKPTRMERLQWPGRL</sequence>
<evidence type="ECO:0000256" key="2">
    <source>
        <dbReference type="SAM" id="SignalP"/>
    </source>
</evidence>
<feature type="region of interest" description="Disordered" evidence="1">
    <location>
        <begin position="388"/>
        <end position="416"/>
    </location>
</feature>
<evidence type="ECO:0000313" key="5">
    <source>
        <dbReference type="WBParaSite" id="TCNE_0000943101-mRNA-1"/>
    </source>
</evidence>
<feature type="compositionally biased region" description="Polar residues" evidence="1">
    <location>
        <begin position="402"/>
        <end position="416"/>
    </location>
</feature>
<reference evidence="3 4" key="2">
    <citation type="submission" date="2018-11" db="EMBL/GenBank/DDBJ databases">
        <authorList>
            <consortium name="Pathogen Informatics"/>
        </authorList>
    </citation>
    <scope>NUCLEOTIDE SEQUENCE [LARGE SCALE GENOMIC DNA]</scope>
</reference>
<feature type="chain" id="PRO_5044553264" evidence="2">
    <location>
        <begin position="21"/>
        <end position="586"/>
    </location>
</feature>
<protein>
    <submittedName>
        <fullName evidence="5">WAP domain-containing protein</fullName>
    </submittedName>
</protein>
<keyword evidence="2" id="KW-0732">Signal</keyword>
<evidence type="ECO:0000313" key="4">
    <source>
        <dbReference type="Proteomes" id="UP000050794"/>
    </source>
</evidence>
<keyword evidence="4" id="KW-1185">Reference proteome</keyword>
<evidence type="ECO:0000313" key="3">
    <source>
        <dbReference type="EMBL" id="VDM40752.1"/>
    </source>
</evidence>
<name>A0A183ULR1_TOXCA</name>
<reference evidence="5" key="1">
    <citation type="submission" date="2016-06" db="UniProtKB">
        <authorList>
            <consortium name="WormBaseParasite"/>
        </authorList>
    </citation>
    <scope>IDENTIFICATION</scope>
</reference>
<dbReference type="AlphaFoldDB" id="A0A183ULR1"/>
<dbReference type="EMBL" id="UYWY01020172">
    <property type="protein sequence ID" value="VDM40752.1"/>
    <property type="molecule type" value="Genomic_DNA"/>
</dbReference>
<gene>
    <name evidence="3" type="ORF">TCNE_LOCUS9431</name>
</gene>
<proteinExistence type="predicted"/>
<feature type="signal peptide" evidence="2">
    <location>
        <begin position="1"/>
        <end position="20"/>
    </location>
</feature>
<accession>A0A183ULR1</accession>
<feature type="compositionally biased region" description="Basic and acidic residues" evidence="1">
    <location>
        <begin position="388"/>
        <end position="399"/>
    </location>
</feature>
<evidence type="ECO:0000256" key="1">
    <source>
        <dbReference type="SAM" id="MobiDB-lite"/>
    </source>
</evidence>
<organism evidence="4 5">
    <name type="scientific">Toxocara canis</name>
    <name type="common">Canine roundworm</name>
    <dbReference type="NCBI Taxonomy" id="6265"/>
    <lineage>
        <taxon>Eukaryota</taxon>
        <taxon>Metazoa</taxon>
        <taxon>Ecdysozoa</taxon>
        <taxon>Nematoda</taxon>
        <taxon>Chromadorea</taxon>
        <taxon>Rhabditida</taxon>
        <taxon>Spirurina</taxon>
        <taxon>Ascaridomorpha</taxon>
        <taxon>Ascaridoidea</taxon>
        <taxon>Toxocaridae</taxon>
        <taxon>Toxocara</taxon>
    </lineage>
</organism>
<dbReference type="Proteomes" id="UP000050794">
    <property type="component" value="Unassembled WGS sequence"/>
</dbReference>